<feature type="transmembrane region" description="Helical" evidence="4">
    <location>
        <begin position="114"/>
        <end position="139"/>
    </location>
</feature>
<reference evidence="6 7" key="1">
    <citation type="submission" date="2024-08" db="EMBL/GenBank/DDBJ databases">
        <title>Gnathostoma spinigerum genome.</title>
        <authorList>
            <person name="Gonzalez-Bertolin B."/>
            <person name="Monzon S."/>
            <person name="Zaballos A."/>
            <person name="Jimenez P."/>
            <person name="Dekumyoy P."/>
            <person name="Varona S."/>
            <person name="Cuesta I."/>
            <person name="Sumanam S."/>
            <person name="Adisakwattana P."/>
            <person name="Gasser R.B."/>
            <person name="Hernandez-Gonzalez A."/>
            <person name="Young N.D."/>
            <person name="Perteguer M.J."/>
        </authorList>
    </citation>
    <scope>NUCLEOTIDE SEQUENCE [LARGE SCALE GENOMIC DNA]</scope>
    <source>
        <strain evidence="6">AL3</strain>
        <tissue evidence="6">Liver</tissue>
    </source>
</reference>
<dbReference type="InterPro" id="IPR001972">
    <property type="entry name" value="Stomatin_HflK_fam"/>
</dbReference>
<gene>
    <name evidence="6" type="ORF">AB6A40_001799</name>
</gene>
<dbReference type="PRINTS" id="PR00721">
    <property type="entry name" value="STOMATIN"/>
</dbReference>
<dbReference type="AlphaFoldDB" id="A0ABD6EFK2"/>
<dbReference type="GO" id="GO:0016020">
    <property type="term" value="C:membrane"/>
    <property type="evidence" value="ECO:0007669"/>
    <property type="project" value="UniProtKB-SubCell"/>
</dbReference>
<accession>A0ABD6EFK2</accession>
<dbReference type="EMBL" id="JBGFUD010000711">
    <property type="protein sequence ID" value="MFH4975090.1"/>
    <property type="molecule type" value="Genomic_DNA"/>
</dbReference>
<dbReference type="PANTHER" id="PTHR10264:SF66">
    <property type="entry name" value="BAND 7 DOMAIN-CONTAINING PROTEIN"/>
    <property type="match status" value="1"/>
</dbReference>
<comment type="caution">
    <text evidence="6">The sequence shown here is derived from an EMBL/GenBank/DDBJ whole genome shotgun (WGS) entry which is preliminary data.</text>
</comment>
<evidence type="ECO:0000256" key="1">
    <source>
        <dbReference type="ARBA" id="ARBA00004370"/>
    </source>
</evidence>
<evidence type="ECO:0000256" key="3">
    <source>
        <dbReference type="ARBA" id="ARBA00023136"/>
    </source>
</evidence>
<dbReference type="InterPro" id="IPR043202">
    <property type="entry name" value="Band-7_stomatin-like"/>
</dbReference>
<dbReference type="InterPro" id="IPR001107">
    <property type="entry name" value="Band_7"/>
</dbReference>
<dbReference type="SMART" id="SM00244">
    <property type="entry name" value="PHB"/>
    <property type="match status" value="1"/>
</dbReference>
<name>A0ABD6EFK2_9BILA</name>
<keyword evidence="4" id="KW-0812">Transmembrane</keyword>
<dbReference type="Gene3D" id="6.10.250.2090">
    <property type="match status" value="1"/>
</dbReference>
<dbReference type="Proteomes" id="UP001608902">
    <property type="component" value="Unassembled WGS sequence"/>
</dbReference>
<dbReference type="Pfam" id="PF01145">
    <property type="entry name" value="Band_7"/>
    <property type="match status" value="1"/>
</dbReference>
<dbReference type="PANTHER" id="PTHR10264">
    <property type="entry name" value="BAND 7 PROTEIN-RELATED"/>
    <property type="match status" value="1"/>
</dbReference>
<evidence type="ECO:0000259" key="5">
    <source>
        <dbReference type="SMART" id="SM00244"/>
    </source>
</evidence>
<dbReference type="InterPro" id="IPR036013">
    <property type="entry name" value="Band_7/SPFH_dom_sf"/>
</dbReference>
<feature type="domain" description="Band 7" evidence="5">
    <location>
        <begin position="137"/>
        <end position="296"/>
    </location>
</feature>
<dbReference type="FunFam" id="3.30.479.30:FF:000002">
    <property type="entry name" value="band 7 protein AGAP004871"/>
    <property type="match status" value="1"/>
</dbReference>
<comment type="similarity">
    <text evidence="2">Belongs to the band 7/mec-2 family.</text>
</comment>
<protein>
    <recommendedName>
        <fullName evidence="5">Band 7 domain-containing protein</fullName>
    </recommendedName>
</protein>
<evidence type="ECO:0000256" key="4">
    <source>
        <dbReference type="SAM" id="Phobius"/>
    </source>
</evidence>
<evidence type="ECO:0000256" key="2">
    <source>
        <dbReference type="ARBA" id="ARBA00008164"/>
    </source>
</evidence>
<keyword evidence="7" id="KW-1185">Reference proteome</keyword>
<evidence type="ECO:0000313" key="7">
    <source>
        <dbReference type="Proteomes" id="UP001608902"/>
    </source>
</evidence>
<proteinExistence type="inferred from homology"/>
<evidence type="ECO:0000313" key="6">
    <source>
        <dbReference type="EMBL" id="MFH4975090.1"/>
    </source>
</evidence>
<sequence length="372" mass="41737">MSFDASNRRDRFMRRTHALTSEISQGDHPDQQLLLSTHSYWSSQVESVDSGETTLESERNFLTAPTLLESLPEQHEKPPYVNESLEKIPLRVRSQSWLIRTRLMLLGEPKQTPVISTCLLTMSIILVIITFPISLFFCLRTTREYERAVVMRLGRLLGTGMKGPGLFFILPCVDTVQIVDQRVLSFDVPPQEILSRDSVTVSVDAVIFFRVSDPVISVTNVNDAQFSTKLLAQTTLRNVLGTRTLSEMLSERDSIASVIEKVLEQGTDPWGVQVQRVEIKDIRLPHQLLRSMAAEAEAARDARALIIQADGERKASKSLSEAAQVIGDSKVSLHLRYLQTMTDIAAEHNSTIVMPVPVELVRHFAAKFNKVA</sequence>
<dbReference type="SUPFAM" id="SSF117892">
    <property type="entry name" value="Band 7/SPFH domain"/>
    <property type="match status" value="1"/>
</dbReference>
<comment type="subcellular location">
    <subcellularLocation>
        <location evidence="1">Membrane</location>
    </subcellularLocation>
</comment>
<keyword evidence="4" id="KW-1133">Transmembrane helix</keyword>
<dbReference type="Gene3D" id="3.30.479.30">
    <property type="entry name" value="Band 7 domain"/>
    <property type="match status" value="1"/>
</dbReference>
<keyword evidence="3 4" id="KW-0472">Membrane</keyword>
<organism evidence="6 7">
    <name type="scientific">Gnathostoma spinigerum</name>
    <dbReference type="NCBI Taxonomy" id="75299"/>
    <lineage>
        <taxon>Eukaryota</taxon>
        <taxon>Metazoa</taxon>
        <taxon>Ecdysozoa</taxon>
        <taxon>Nematoda</taxon>
        <taxon>Chromadorea</taxon>
        <taxon>Rhabditida</taxon>
        <taxon>Spirurina</taxon>
        <taxon>Gnathostomatomorpha</taxon>
        <taxon>Gnathostomatoidea</taxon>
        <taxon>Gnathostomatidae</taxon>
        <taxon>Gnathostoma</taxon>
    </lineage>
</organism>